<dbReference type="EMBL" id="BX569690">
    <property type="protein sequence ID" value="CAE06924.1"/>
    <property type="molecule type" value="Genomic_DNA"/>
</dbReference>
<evidence type="ECO:0000313" key="2">
    <source>
        <dbReference type="EMBL" id="CAE06924.1"/>
    </source>
</evidence>
<organism evidence="2 3">
    <name type="scientific">Parasynechococcus marenigrum (strain WH8102)</name>
    <dbReference type="NCBI Taxonomy" id="84588"/>
    <lineage>
        <taxon>Bacteria</taxon>
        <taxon>Bacillati</taxon>
        <taxon>Cyanobacteriota</taxon>
        <taxon>Cyanophyceae</taxon>
        <taxon>Synechococcales</taxon>
        <taxon>Prochlorococcaceae</taxon>
        <taxon>Parasynechococcus</taxon>
        <taxon>Parasynechococcus marenigrum</taxon>
    </lineage>
</organism>
<feature type="transmembrane region" description="Helical" evidence="1">
    <location>
        <begin position="40"/>
        <end position="57"/>
    </location>
</feature>
<dbReference type="KEGG" id="syw:SYNW0409"/>
<dbReference type="Proteomes" id="UP000001422">
    <property type="component" value="Chromosome"/>
</dbReference>
<keyword evidence="3" id="KW-1185">Reference proteome</keyword>
<proteinExistence type="predicted"/>
<keyword evidence="1" id="KW-0472">Membrane</keyword>
<evidence type="ECO:0000313" key="3">
    <source>
        <dbReference type="Proteomes" id="UP000001422"/>
    </source>
</evidence>
<gene>
    <name evidence="2" type="ordered locus">SYNW0409</name>
</gene>
<dbReference type="STRING" id="84588.SYNW0409"/>
<protein>
    <submittedName>
        <fullName evidence="2">Uncharacterized protein</fullName>
    </submittedName>
</protein>
<sequence length="90" mass="10678">MQSPHPFWHHLPPERRTRTARLALKLQRLKAWLGGRRQRVSFTVVVYLLVWSMPLLVGQPVITVFALMPLLLVPPVGWLVYWLVWKEFHD</sequence>
<dbReference type="RefSeq" id="WP_011127283.1">
    <property type="nucleotide sequence ID" value="NC_005070.1"/>
</dbReference>
<dbReference type="eggNOG" id="ENOG5030SEB">
    <property type="taxonomic scope" value="Bacteria"/>
</dbReference>
<dbReference type="HOGENOM" id="CLU_2467896_0_0_3"/>
<accession>Q7U950</accession>
<keyword evidence="1" id="KW-0812">Transmembrane</keyword>
<keyword evidence="1" id="KW-1133">Transmembrane helix</keyword>
<feature type="transmembrane region" description="Helical" evidence="1">
    <location>
        <begin position="63"/>
        <end position="84"/>
    </location>
</feature>
<name>Q7U950_PARMW</name>
<reference evidence="2 3" key="1">
    <citation type="journal article" date="2003" name="Nature">
        <title>The genome of a motile marine Synechococcus.</title>
        <authorList>
            <person name="Palenik B."/>
            <person name="Brahamsha B."/>
            <person name="Larimer F."/>
            <person name="Land M."/>
            <person name="Hauser L."/>
            <person name="Chain P."/>
            <person name="Lamerdin J."/>
            <person name="Regala W."/>
            <person name="Allen E.A."/>
            <person name="McCarren J."/>
            <person name="Paulsen I."/>
            <person name="Dufresne A."/>
            <person name="Partensky F."/>
            <person name="Webb E."/>
            <person name="Waterbury J."/>
        </authorList>
    </citation>
    <scope>NUCLEOTIDE SEQUENCE [LARGE SCALE GENOMIC DNA]</scope>
    <source>
        <strain evidence="2 3">WH8102</strain>
    </source>
</reference>
<evidence type="ECO:0000256" key="1">
    <source>
        <dbReference type="SAM" id="Phobius"/>
    </source>
</evidence>
<dbReference type="AlphaFoldDB" id="Q7U950"/>